<evidence type="ECO:0000313" key="2">
    <source>
        <dbReference type="EMBL" id="OGD66650.1"/>
    </source>
</evidence>
<comment type="caution">
    <text evidence="2">The sequence shown here is derived from an EMBL/GenBank/DDBJ whole genome shotgun (WGS) entry which is preliminary data.</text>
</comment>
<accession>A0A1F5EH81</accession>
<dbReference type="Gene3D" id="3.90.350.10">
    <property type="entry name" value="Transposase Inhibitor Protein From Tn5, Chain A, domain 1"/>
    <property type="match status" value="1"/>
</dbReference>
<evidence type="ECO:0000313" key="3">
    <source>
        <dbReference type="Proteomes" id="UP000176451"/>
    </source>
</evidence>
<gene>
    <name evidence="2" type="ORF">A3F08_03085</name>
</gene>
<dbReference type="GO" id="GO:0003677">
    <property type="term" value="F:DNA binding"/>
    <property type="evidence" value="ECO:0007669"/>
    <property type="project" value="InterPro"/>
</dbReference>
<name>A0A1F5EH81_9BACT</name>
<dbReference type="InterPro" id="IPR002559">
    <property type="entry name" value="Transposase_11"/>
</dbReference>
<dbReference type="GO" id="GO:0006313">
    <property type="term" value="P:DNA transposition"/>
    <property type="evidence" value="ECO:0007669"/>
    <property type="project" value="InterPro"/>
</dbReference>
<dbReference type="GO" id="GO:0004803">
    <property type="term" value="F:transposase activity"/>
    <property type="evidence" value="ECO:0007669"/>
    <property type="project" value="InterPro"/>
</dbReference>
<dbReference type="EMBL" id="MEZV01000032">
    <property type="protein sequence ID" value="OGD66650.1"/>
    <property type="molecule type" value="Genomic_DNA"/>
</dbReference>
<sequence>MNKELYCQFLLGAQNNFTMTAMADLSGGLTHDKINRWASETKLTPRILWKYTEPLITKNKDDGYVIVDDTIIEKDRGKEIALTSTHFSSSDKKYVNGINLTSLIWNNGKSSIPFDYRVYAPAVDGKTKNDHFREMLSNCHKKGFNPKAVLMDSWYSGVDNLKAIDSFGWTWITELKKNRIINHNEKLENINIPKEGLKVHLRAYGFVKIIKRVVTDNHLGYLATNNIDFSADDISNGYARRWKIEEYHRALKQITGIEECQARIGRIQKNHIFCSILAFIALEAKRLKDGISWYQSKYQIVKNAIKTYLKSPTIKLDFA</sequence>
<dbReference type="AlphaFoldDB" id="A0A1F5EH81"/>
<reference evidence="2 3" key="1">
    <citation type="journal article" date="2016" name="Nat. Commun.">
        <title>Thousands of microbial genomes shed light on interconnected biogeochemical processes in an aquifer system.</title>
        <authorList>
            <person name="Anantharaman K."/>
            <person name="Brown C.T."/>
            <person name="Hug L.A."/>
            <person name="Sharon I."/>
            <person name="Castelle C.J."/>
            <person name="Probst A.J."/>
            <person name="Thomas B.C."/>
            <person name="Singh A."/>
            <person name="Wilkins M.J."/>
            <person name="Karaoz U."/>
            <person name="Brodie E.L."/>
            <person name="Williams K.H."/>
            <person name="Hubbard S.S."/>
            <person name="Banfield J.F."/>
        </authorList>
    </citation>
    <scope>NUCLEOTIDE SEQUENCE [LARGE SCALE GENOMIC DNA]</scope>
</reference>
<protein>
    <recommendedName>
        <fullName evidence="1">Transposase IS4-like domain-containing protein</fullName>
    </recommendedName>
</protein>
<evidence type="ECO:0000259" key="1">
    <source>
        <dbReference type="Pfam" id="PF01609"/>
    </source>
</evidence>
<dbReference type="InterPro" id="IPR012337">
    <property type="entry name" value="RNaseH-like_sf"/>
</dbReference>
<dbReference type="Pfam" id="PF01609">
    <property type="entry name" value="DDE_Tnp_1"/>
    <property type="match status" value="1"/>
</dbReference>
<dbReference type="Proteomes" id="UP000176451">
    <property type="component" value="Unassembled WGS sequence"/>
</dbReference>
<dbReference type="SUPFAM" id="SSF53098">
    <property type="entry name" value="Ribonuclease H-like"/>
    <property type="match status" value="1"/>
</dbReference>
<proteinExistence type="predicted"/>
<organism evidence="2 3">
    <name type="scientific">Candidatus Berkelbacteria bacterium RIFCSPHIGHO2_12_FULL_36_9</name>
    <dbReference type="NCBI Taxonomy" id="1797469"/>
    <lineage>
        <taxon>Bacteria</taxon>
        <taxon>Candidatus Berkelbacteria</taxon>
    </lineage>
</organism>
<feature type="domain" description="Transposase IS4-like" evidence="1">
    <location>
        <begin position="65"/>
        <end position="278"/>
    </location>
</feature>